<reference evidence="1" key="2">
    <citation type="journal article" date="2015" name="Data Brief">
        <title>Shoot transcriptome of the giant reed, Arundo donax.</title>
        <authorList>
            <person name="Barrero R.A."/>
            <person name="Guerrero F.D."/>
            <person name="Moolhuijzen P."/>
            <person name="Goolsby J.A."/>
            <person name="Tidwell J."/>
            <person name="Bellgard S.E."/>
            <person name="Bellgard M.I."/>
        </authorList>
    </citation>
    <scope>NUCLEOTIDE SEQUENCE</scope>
    <source>
        <tissue evidence="1">Shoot tissue taken approximately 20 cm above the soil surface</tissue>
    </source>
</reference>
<dbReference type="AlphaFoldDB" id="A0A0A9EL25"/>
<reference evidence="1" key="1">
    <citation type="submission" date="2014-09" db="EMBL/GenBank/DDBJ databases">
        <authorList>
            <person name="Magalhaes I.L.F."/>
            <person name="Oliveira U."/>
            <person name="Santos F.R."/>
            <person name="Vidigal T.H.D.A."/>
            <person name="Brescovit A.D."/>
            <person name="Santos A.J."/>
        </authorList>
    </citation>
    <scope>NUCLEOTIDE SEQUENCE</scope>
    <source>
        <tissue evidence="1">Shoot tissue taken approximately 20 cm above the soil surface</tissue>
    </source>
</reference>
<accession>A0A0A9EL25</accession>
<evidence type="ECO:0000313" key="1">
    <source>
        <dbReference type="EMBL" id="JAD98545.1"/>
    </source>
</evidence>
<protein>
    <submittedName>
        <fullName evidence="1">Uncharacterized protein</fullName>
    </submittedName>
</protein>
<name>A0A0A9EL25_ARUDO</name>
<dbReference type="EMBL" id="GBRH01199350">
    <property type="protein sequence ID" value="JAD98545.1"/>
    <property type="molecule type" value="Transcribed_RNA"/>
</dbReference>
<proteinExistence type="predicted"/>
<sequence length="40" mass="4228">MACSTPLVGIRPSKLPAIAGKNERKFQSKLADGFQLLGLA</sequence>
<organism evidence="1">
    <name type="scientific">Arundo donax</name>
    <name type="common">Giant reed</name>
    <name type="synonym">Donax arundinaceus</name>
    <dbReference type="NCBI Taxonomy" id="35708"/>
    <lineage>
        <taxon>Eukaryota</taxon>
        <taxon>Viridiplantae</taxon>
        <taxon>Streptophyta</taxon>
        <taxon>Embryophyta</taxon>
        <taxon>Tracheophyta</taxon>
        <taxon>Spermatophyta</taxon>
        <taxon>Magnoliopsida</taxon>
        <taxon>Liliopsida</taxon>
        <taxon>Poales</taxon>
        <taxon>Poaceae</taxon>
        <taxon>PACMAD clade</taxon>
        <taxon>Arundinoideae</taxon>
        <taxon>Arundineae</taxon>
        <taxon>Arundo</taxon>
    </lineage>
</organism>